<reference evidence="1" key="1">
    <citation type="submission" date="2024-07" db="EMBL/GenBank/DDBJ databases">
        <title>Metagenome and Metagenome-Assembled Genomes of Archaea from a hot spring from the geothermal field of Los Azufres, Mexico.</title>
        <authorList>
            <person name="Marin-Paredes R."/>
            <person name="Martinez-Romero E."/>
            <person name="Servin-Garciduenas L.E."/>
        </authorList>
    </citation>
    <scope>NUCLEOTIDE SEQUENCE</scope>
</reference>
<name>A0ACC6V1B5_9CREN</name>
<evidence type="ECO:0000313" key="1">
    <source>
        <dbReference type="EMBL" id="MFB6490743.1"/>
    </source>
</evidence>
<gene>
    <name evidence="1" type="ORF">TU35_005790</name>
</gene>
<protein>
    <submittedName>
        <fullName evidence="1">Radical SAM protein</fullName>
    </submittedName>
</protein>
<evidence type="ECO:0000313" key="2">
    <source>
        <dbReference type="Proteomes" id="UP000033636"/>
    </source>
</evidence>
<proteinExistence type="predicted"/>
<dbReference type="EMBL" id="JZWT02000013">
    <property type="protein sequence ID" value="MFB6490743.1"/>
    <property type="molecule type" value="Genomic_DNA"/>
</dbReference>
<accession>A0ACC6V1B5</accession>
<sequence>MEAELWRIYRPDAAAVWEDEVVRERLSWYYRVMRDEAPAKYHIAARVEAPGDYREANDEELWRIHDELAKAFDEEWARQRERPDVGLASRPLPQASLLDVKVELAYRQLKGCELCERRCRADRTKGRGACLLGAKPRVASFFHHLGEEAPLVPSGTIFFAGCNFRCAYCQNWDISQYPESGVEAGPRELALIQIKLRREGARNVNWVGGEPTPNIPWILDSMRELAKRGVNVPQLWNSNMYLTQRGLSLILHAIDIWLPDFKYGSDEHALRYSVAPRYWEVVTRNFSAICGRGEDIIIRHLVLPGHVDCCTRPVLEWIAKNCPRALVNVMDQYHPDYLVPRLAKYREINRRVSEEEMRRAYRIADELGLAWRQVS</sequence>
<dbReference type="Proteomes" id="UP000033636">
    <property type="component" value="Unassembled WGS sequence"/>
</dbReference>
<organism evidence="1 2">
    <name type="scientific">Thermoproteus sp. AZ2</name>
    <dbReference type="NCBI Taxonomy" id="1609232"/>
    <lineage>
        <taxon>Archaea</taxon>
        <taxon>Thermoproteota</taxon>
        <taxon>Thermoprotei</taxon>
        <taxon>Thermoproteales</taxon>
        <taxon>Thermoproteaceae</taxon>
        <taxon>Thermoproteus</taxon>
    </lineage>
</organism>
<comment type="caution">
    <text evidence="1">The sequence shown here is derived from an EMBL/GenBank/DDBJ whole genome shotgun (WGS) entry which is preliminary data.</text>
</comment>